<sequence>MDLELLSLPPLSSGLFTAYLASPFSERKRGEVSEWGLGRHRELVRVDPAAGFGEEVGGRVDVGAVRRTATVWGDRDVKGWDERKG</sequence>
<gene>
    <name evidence="1" type="ORF">LTRI10_LOCUS30299</name>
</gene>
<protein>
    <submittedName>
        <fullName evidence="1">Uncharacterized protein</fullName>
    </submittedName>
</protein>
<dbReference type="EMBL" id="OZ034818">
    <property type="protein sequence ID" value="CAL1389444.1"/>
    <property type="molecule type" value="Genomic_DNA"/>
</dbReference>
<accession>A0AAV2EUC0</accession>
<keyword evidence="2" id="KW-1185">Reference proteome</keyword>
<reference evidence="1 2" key="1">
    <citation type="submission" date="2024-04" db="EMBL/GenBank/DDBJ databases">
        <authorList>
            <person name="Fracassetti M."/>
        </authorList>
    </citation>
    <scope>NUCLEOTIDE SEQUENCE [LARGE SCALE GENOMIC DNA]</scope>
</reference>
<dbReference type="AlphaFoldDB" id="A0AAV2EUC0"/>
<organism evidence="1 2">
    <name type="scientific">Linum trigynum</name>
    <dbReference type="NCBI Taxonomy" id="586398"/>
    <lineage>
        <taxon>Eukaryota</taxon>
        <taxon>Viridiplantae</taxon>
        <taxon>Streptophyta</taxon>
        <taxon>Embryophyta</taxon>
        <taxon>Tracheophyta</taxon>
        <taxon>Spermatophyta</taxon>
        <taxon>Magnoliopsida</taxon>
        <taxon>eudicotyledons</taxon>
        <taxon>Gunneridae</taxon>
        <taxon>Pentapetalae</taxon>
        <taxon>rosids</taxon>
        <taxon>fabids</taxon>
        <taxon>Malpighiales</taxon>
        <taxon>Linaceae</taxon>
        <taxon>Linum</taxon>
    </lineage>
</organism>
<proteinExistence type="predicted"/>
<evidence type="ECO:0000313" key="2">
    <source>
        <dbReference type="Proteomes" id="UP001497516"/>
    </source>
</evidence>
<name>A0AAV2EUC0_9ROSI</name>
<evidence type="ECO:0000313" key="1">
    <source>
        <dbReference type="EMBL" id="CAL1389444.1"/>
    </source>
</evidence>
<dbReference type="Proteomes" id="UP001497516">
    <property type="component" value="Chromosome 5"/>
</dbReference>